<dbReference type="AlphaFoldDB" id="A0A6M3KA07"/>
<accession>A0A6M3KA07</accession>
<reference evidence="1" key="1">
    <citation type="submission" date="2020-03" db="EMBL/GenBank/DDBJ databases">
        <title>The deep terrestrial virosphere.</title>
        <authorList>
            <person name="Holmfeldt K."/>
            <person name="Nilsson E."/>
            <person name="Simone D."/>
            <person name="Lopez-Fernandez M."/>
            <person name="Wu X."/>
            <person name="de Brujin I."/>
            <person name="Lundin D."/>
            <person name="Andersson A."/>
            <person name="Bertilsson S."/>
            <person name="Dopson M."/>
        </authorList>
    </citation>
    <scope>NUCLEOTIDE SEQUENCE</scope>
    <source>
        <strain evidence="1">MM415A01050</strain>
    </source>
</reference>
<gene>
    <name evidence="1" type="ORF">MM415A01050_0001</name>
</gene>
<protein>
    <submittedName>
        <fullName evidence="1">Uncharacterized protein</fullName>
    </submittedName>
</protein>
<proteinExistence type="predicted"/>
<name>A0A6M3KA07_9ZZZZ</name>
<organism evidence="1">
    <name type="scientific">viral metagenome</name>
    <dbReference type="NCBI Taxonomy" id="1070528"/>
    <lineage>
        <taxon>unclassified sequences</taxon>
        <taxon>metagenomes</taxon>
        <taxon>organismal metagenomes</taxon>
    </lineage>
</organism>
<evidence type="ECO:0000313" key="1">
    <source>
        <dbReference type="EMBL" id="QJA78555.1"/>
    </source>
</evidence>
<sequence length="65" mass="7632">MAIKREDRQRDITPWDSLELSLMRADIVDRESRYPPAPLCVSCKRECKVHPPPDVYFNCEVVEVK</sequence>
<dbReference type="EMBL" id="MT142343">
    <property type="protein sequence ID" value="QJA78555.1"/>
    <property type="molecule type" value="Genomic_DNA"/>
</dbReference>